<keyword evidence="3" id="KW-1185">Reference proteome</keyword>
<reference evidence="2 3" key="1">
    <citation type="journal article" date="2018" name="Sci. Data">
        <title>The draft genome sequence of cork oak.</title>
        <authorList>
            <person name="Ramos A.M."/>
            <person name="Usie A."/>
            <person name="Barbosa P."/>
            <person name="Barros P.M."/>
            <person name="Capote T."/>
            <person name="Chaves I."/>
            <person name="Simoes F."/>
            <person name="Abreu I."/>
            <person name="Carrasquinho I."/>
            <person name="Faro C."/>
            <person name="Guimaraes J.B."/>
            <person name="Mendonca D."/>
            <person name="Nobrega F."/>
            <person name="Rodrigues L."/>
            <person name="Saibo N.J.M."/>
            <person name="Varela M.C."/>
            <person name="Egas C."/>
            <person name="Matos J."/>
            <person name="Miguel C.M."/>
            <person name="Oliveira M.M."/>
            <person name="Ricardo C.P."/>
            <person name="Goncalves S."/>
        </authorList>
    </citation>
    <scope>NUCLEOTIDE SEQUENCE [LARGE SCALE GENOMIC DNA]</scope>
    <source>
        <strain evidence="3">cv. HL8</strain>
    </source>
</reference>
<dbReference type="Proteomes" id="UP000237347">
    <property type="component" value="Unassembled WGS sequence"/>
</dbReference>
<gene>
    <name evidence="2" type="ORF">CFP56_033781</name>
</gene>
<dbReference type="InterPro" id="IPR027417">
    <property type="entry name" value="P-loop_NTPase"/>
</dbReference>
<dbReference type="Pfam" id="PF00931">
    <property type="entry name" value="NB-ARC"/>
    <property type="match status" value="1"/>
</dbReference>
<evidence type="ECO:0000313" key="3">
    <source>
        <dbReference type="Proteomes" id="UP000237347"/>
    </source>
</evidence>
<protein>
    <recommendedName>
        <fullName evidence="1">NB-ARC domain-containing protein</fullName>
    </recommendedName>
</protein>
<name>A0AAW0LSW9_QUESU</name>
<dbReference type="Gene3D" id="3.40.50.300">
    <property type="entry name" value="P-loop containing nucleotide triphosphate hydrolases"/>
    <property type="match status" value="1"/>
</dbReference>
<accession>A0AAW0LSW9</accession>
<evidence type="ECO:0000259" key="1">
    <source>
        <dbReference type="Pfam" id="PF00931"/>
    </source>
</evidence>
<dbReference type="InterPro" id="IPR002182">
    <property type="entry name" value="NB-ARC"/>
</dbReference>
<proteinExistence type="predicted"/>
<feature type="domain" description="NB-ARC" evidence="1">
    <location>
        <begin position="92"/>
        <end position="160"/>
    </location>
</feature>
<evidence type="ECO:0000313" key="2">
    <source>
        <dbReference type="EMBL" id="KAK7854009.1"/>
    </source>
</evidence>
<sequence length="163" mass="18646">MNAKAIEGIKHSRMACTNQLKEIIKDAGKSLKSHGESSCSKWSENQKETESQTKFKEIGRFKTTLRILEIYVTIFRVEQRRERNSVVGMDEDEGHWTEATNKEGKEKDYSIMELNGFLKVLDNILSVEALESLKAAFRDSTNGSRILITTRHKSVASNAEHYY</sequence>
<organism evidence="2 3">
    <name type="scientific">Quercus suber</name>
    <name type="common">Cork oak</name>
    <dbReference type="NCBI Taxonomy" id="58331"/>
    <lineage>
        <taxon>Eukaryota</taxon>
        <taxon>Viridiplantae</taxon>
        <taxon>Streptophyta</taxon>
        <taxon>Embryophyta</taxon>
        <taxon>Tracheophyta</taxon>
        <taxon>Spermatophyta</taxon>
        <taxon>Magnoliopsida</taxon>
        <taxon>eudicotyledons</taxon>
        <taxon>Gunneridae</taxon>
        <taxon>Pentapetalae</taxon>
        <taxon>rosids</taxon>
        <taxon>fabids</taxon>
        <taxon>Fagales</taxon>
        <taxon>Fagaceae</taxon>
        <taxon>Quercus</taxon>
    </lineage>
</organism>
<dbReference type="EMBL" id="PKMF04000059">
    <property type="protein sequence ID" value="KAK7854009.1"/>
    <property type="molecule type" value="Genomic_DNA"/>
</dbReference>
<comment type="caution">
    <text evidence="2">The sequence shown here is derived from an EMBL/GenBank/DDBJ whole genome shotgun (WGS) entry which is preliminary data.</text>
</comment>
<dbReference type="AlphaFoldDB" id="A0AAW0LSW9"/>
<dbReference type="GO" id="GO:0043531">
    <property type="term" value="F:ADP binding"/>
    <property type="evidence" value="ECO:0007669"/>
    <property type="project" value="InterPro"/>
</dbReference>